<reference evidence="2 3" key="1">
    <citation type="journal article" date="2018" name="Arch. Microbiol.">
        <title>New insights into the metabolic potential of the phototrophic purple bacterium Rhodopila globiformis DSM 161(T) from its draft genome sequence and evidence for a vanadium-dependent nitrogenase.</title>
        <authorList>
            <person name="Imhoff J.F."/>
            <person name="Rahn T."/>
            <person name="Kunzel S."/>
            <person name="Neulinger S.C."/>
        </authorList>
    </citation>
    <scope>NUCLEOTIDE SEQUENCE [LARGE SCALE GENOMIC DNA]</scope>
    <source>
        <strain evidence="2 3">DSM 161</strain>
    </source>
</reference>
<sequence length="83" mass="9374">MAKWLRRLRLSKMTARPFHPKKDEAAQEAFKANFKAIVEAKLPDAVIQNGTPLEVWFQDEARVGQQGTLSRLWAPIGSRPAMA</sequence>
<dbReference type="Pfam" id="PF13592">
    <property type="entry name" value="HTH_33"/>
    <property type="match status" value="1"/>
</dbReference>
<dbReference type="Proteomes" id="UP000239724">
    <property type="component" value="Unassembled WGS sequence"/>
</dbReference>
<proteinExistence type="predicted"/>
<protein>
    <recommendedName>
        <fullName evidence="1">Winged helix-turn helix domain-containing protein</fullName>
    </recommendedName>
</protein>
<organism evidence="2 3">
    <name type="scientific">Rhodopila globiformis</name>
    <name type="common">Rhodopseudomonas globiformis</name>
    <dbReference type="NCBI Taxonomy" id="1071"/>
    <lineage>
        <taxon>Bacteria</taxon>
        <taxon>Pseudomonadati</taxon>
        <taxon>Pseudomonadota</taxon>
        <taxon>Alphaproteobacteria</taxon>
        <taxon>Acetobacterales</taxon>
        <taxon>Acetobacteraceae</taxon>
        <taxon>Rhodopila</taxon>
    </lineage>
</organism>
<name>A0A2S6NE55_RHOGL</name>
<evidence type="ECO:0000313" key="2">
    <source>
        <dbReference type="EMBL" id="PPQ32908.1"/>
    </source>
</evidence>
<dbReference type="InterPro" id="IPR025959">
    <property type="entry name" value="Winged_HTH_dom"/>
</dbReference>
<gene>
    <name evidence="2" type="ORF">CCS01_15350</name>
</gene>
<comment type="caution">
    <text evidence="2">The sequence shown here is derived from an EMBL/GenBank/DDBJ whole genome shotgun (WGS) entry which is preliminary data.</text>
</comment>
<evidence type="ECO:0000313" key="3">
    <source>
        <dbReference type="Proteomes" id="UP000239724"/>
    </source>
</evidence>
<accession>A0A2S6NE55</accession>
<evidence type="ECO:0000259" key="1">
    <source>
        <dbReference type="Pfam" id="PF13592"/>
    </source>
</evidence>
<dbReference type="EMBL" id="NHRY01000159">
    <property type="protein sequence ID" value="PPQ32908.1"/>
    <property type="molecule type" value="Genomic_DNA"/>
</dbReference>
<dbReference type="AlphaFoldDB" id="A0A2S6NE55"/>
<keyword evidence="3" id="KW-1185">Reference proteome</keyword>
<feature type="domain" description="Winged helix-turn helix" evidence="1">
    <location>
        <begin position="2"/>
        <end position="33"/>
    </location>
</feature>